<dbReference type="InterPro" id="IPR034457">
    <property type="entry name" value="Organic_radical-activating"/>
</dbReference>
<reference evidence="11 12" key="1">
    <citation type="submission" date="2014-11" db="EMBL/GenBank/DDBJ databases">
        <authorList>
            <person name="Zhu J."/>
            <person name="Qi W."/>
            <person name="Song R."/>
        </authorList>
    </citation>
    <scope>NUCLEOTIDE SEQUENCE [LARGE SCALE GENOMIC DNA]</scope>
</reference>
<keyword evidence="8" id="KW-0411">Iron-sulfur</keyword>
<proteinExistence type="inferred from homology"/>
<sequence length="442" mass="49387">MSEIVSYWWQYFVHHLPSHLSVGAVVILRPLWRFLTLWPKLLLPATNRRTAALPHPHSHSSHQPPPLSIPPEPEPSHENTLPKLIVPESVRHASRLSLSSHLDSMRPAPLDIRVSKKTRHSQTSIGGIASSLTIDHSPHGALRTPQLGPPGSDKADREMMQLLHDLSIEDVMGSKGELAREAAFMHGDTPRSSEQIPDVTGRVHSVESMTAVDGPGLRYLIFTQGCPRRCVFCANPDSWDPKGGIEMSSKAVAKQLRKCKPYLKPNGGGITCSGGEPLMQPHFIAAVFEEAHLLGLTTCLDTTGFGNTRSWQITLPHTDLVLLCLKSFDPHKYKELTKSTHKSAYEFAEELERRGIPWWLRFLFIPGHTDNDFEYTHCENFVKAHSSCKGVELLPYHTLGVEKWKNLGLPYVFEDMQPPPKDKVAALKQRWEAAGVPVMLAQ</sequence>
<dbReference type="NCBIfam" id="TIGR02493">
    <property type="entry name" value="PFLA"/>
    <property type="match status" value="1"/>
</dbReference>
<dbReference type="InterPro" id="IPR001989">
    <property type="entry name" value="Radical_activat_CS"/>
</dbReference>
<evidence type="ECO:0000313" key="12">
    <source>
        <dbReference type="Proteomes" id="UP000041254"/>
    </source>
</evidence>
<gene>
    <name evidence="11" type="ORF">Vbra_11962</name>
</gene>
<evidence type="ECO:0000256" key="5">
    <source>
        <dbReference type="ARBA" id="ARBA00022723"/>
    </source>
</evidence>
<dbReference type="PANTHER" id="PTHR30352">
    <property type="entry name" value="PYRUVATE FORMATE-LYASE-ACTIVATING ENZYME"/>
    <property type="match status" value="1"/>
</dbReference>
<keyword evidence="12" id="KW-1185">Reference proteome</keyword>
<keyword evidence="6" id="KW-0560">Oxidoreductase</keyword>
<feature type="domain" description="Radical SAM core" evidence="10">
    <location>
        <begin position="212"/>
        <end position="437"/>
    </location>
</feature>
<dbReference type="GO" id="GO:0043365">
    <property type="term" value="F:[formate-C-acetyltransferase]-activating enzyme activity"/>
    <property type="evidence" value="ECO:0007669"/>
    <property type="project" value="InterPro"/>
</dbReference>
<evidence type="ECO:0000256" key="9">
    <source>
        <dbReference type="SAM" id="MobiDB-lite"/>
    </source>
</evidence>
<feature type="region of interest" description="Disordered" evidence="9">
    <location>
        <begin position="52"/>
        <end position="80"/>
    </location>
</feature>
<dbReference type="InterPro" id="IPR013785">
    <property type="entry name" value="Aldolase_TIM"/>
</dbReference>
<accession>A0A0G4EH16</accession>
<dbReference type="SFLD" id="SFLDS00029">
    <property type="entry name" value="Radical_SAM"/>
    <property type="match status" value="1"/>
</dbReference>
<dbReference type="PANTHER" id="PTHR30352:SF5">
    <property type="entry name" value="PYRUVATE FORMATE-LYASE 1-ACTIVATING ENZYME"/>
    <property type="match status" value="1"/>
</dbReference>
<dbReference type="GO" id="GO:0046872">
    <property type="term" value="F:metal ion binding"/>
    <property type="evidence" value="ECO:0007669"/>
    <property type="project" value="UniProtKB-KW"/>
</dbReference>
<keyword evidence="7" id="KW-0408">Iron</keyword>
<feature type="compositionally biased region" description="Pro residues" evidence="9">
    <location>
        <begin position="63"/>
        <end position="73"/>
    </location>
</feature>
<name>A0A0G4EH16_VITBC</name>
<keyword evidence="5" id="KW-0479">Metal-binding</keyword>
<dbReference type="Gene3D" id="3.20.20.70">
    <property type="entry name" value="Aldolase class I"/>
    <property type="match status" value="1"/>
</dbReference>
<evidence type="ECO:0000256" key="4">
    <source>
        <dbReference type="ARBA" id="ARBA00022691"/>
    </source>
</evidence>
<dbReference type="SUPFAM" id="SSF102114">
    <property type="entry name" value="Radical SAM enzymes"/>
    <property type="match status" value="1"/>
</dbReference>
<dbReference type="OrthoDB" id="412320at2759"/>
<dbReference type="InParanoid" id="A0A0G4EH16"/>
<evidence type="ECO:0000313" key="11">
    <source>
        <dbReference type="EMBL" id="CEL95532.1"/>
    </source>
</evidence>
<dbReference type="InterPro" id="IPR058240">
    <property type="entry name" value="rSAM_sf"/>
</dbReference>
<keyword evidence="3" id="KW-0004">4Fe-4S</keyword>
<evidence type="ECO:0000256" key="2">
    <source>
        <dbReference type="ARBA" id="ARBA00009777"/>
    </source>
</evidence>
<comment type="similarity">
    <text evidence="2">Belongs to the organic radical-activating enzymes family.</text>
</comment>
<evidence type="ECO:0000256" key="3">
    <source>
        <dbReference type="ARBA" id="ARBA00022485"/>
    </source>
</evidence>
<evidence type="ECO:0000256" key="8">
    <source>
        <dbReference type="ARBA" id="ARBA00023014"/>
    </source>
</evidence>
<comment type="cofactor">
    <cofactor evidence="1">
        <name>[4Fe-4S] cluster</name>
        <dbReference type="ChEBI" id="CHEBI:49883"/>
    </cofactor>
</comment>
<evidence type="ECO:0000256" key="1">
    <source>
        <dbReference type="ARBA" id="ARBA00001966"/>
    </source>
</evidence>
<evidence type="ECO:0000256" key="6">
    <source>
        <dbReference type="ARBA" id="ARBA00023002"/>
    </source>
</evidence>
<dbReference type="SFLD" id="SFLDG01066">
    <property type="entry name" value="organic_radical-activating_enz"/>
    <property type="match status" value="1"/>
</dbReference>
<dbReference type="Proteomes" id="UP000041254">
    <property type="component" value="Unassembled WGS sequence"/>
</dbReference>
<dbReference type="AlphaFoldDB" id="A0A0G4EH16"/>
<dbReference type="InterPro" id="IPR012838">
    <property type="entry name" value="PFL1_activating"/>
</dbReference>
<dbReference type="PROSITE" id="PS51918">
    <property type="entry name" value="RADICAL_SAM"/>
    <property type="match status" value="1"/>
</dbReference>
<dbReference type="CDD" id="cd01335">
    <property type="entry name" value="Radical_SAM"/>
    <property type="match status" value="1"/>
</dbReference>
<dbReference type="PROSITE" id="PS01087">
    <property type="entry name" value="RADICAL_ACTIVATING"/>
    <property type="match status" value="1"/>
</dbReference>
<dbReference type="VEuPathDB" id="CryptoDB:Vbra_11962"/>
<protein>
    <recommendedName>
        <fullName evidence="10">Radical SAM core domain-containing protein</fullName>
    </recommendedName>
</protein>
<dbReference type="EMBL" id="CDMY01000228">
    <property type="protein sequence ID" value="CEL95532.1"/>
    <property type="molecule type" value="Genomic_DNA"/>
</dbReference>
<keyword evidence="4" id="KW-0949">S-adenosyl-L-methionine</keyword>
<evidence type="ECO:0000259" key="10">
    <source>
        <dbReference type="PROSITE" id="PS51918"/>
    </source>
</evidence>
<dbReference type="GO" id="GO:0051539">
    <property type="term" value="F:4 iron, 4 sulfur cluster binding"/>
    <property type="evidence" value="ECO:0007669"/>
    <property type="project" value="UniProtKB-KW"/>
</dbReference>
<evidence type="ECO:0000256" key="7">
    <source>
        <dbReference type="ARBA" id="ARBA00023004"/>
    </source>
</evidence>
<dbReference type="Pfam" id="PF04055">
    <property type="entry name" value="Radical_SAM"/>
    <property type="match status" value="1"/>
</dbReference>
<organism evidence="11 12">
    <name type="scientific">Vitrella brassicaformis (strain CCMP3155)</name>
    <dbReference type="NCBI Taxonomy" id="1169540"/>
    <lineage>
        <taxon>Eukaryota</taxon>
        <taxon>Sar</taxon>
        <taxon>Alveolata</taxon>
        <taxon>Colpodellida</taxon>
        <taxon>Vitrellaceae</taxon>
        <taxon>Vitrella</taxon>
    </lineage>
</organism>
<dbReference type="InterPro" id="IPR007197">
    <property type="entry name" value="rSAM"/>
</dbReference>